<evidence type="ECO:0000313" key="2">
    <source>
        <dbReference type="EMBL" id="PCG70820.1"/>
    </source>
</evidence>
<accession>A0A2A4JHB5</accession>
<reference evidence="2" key="1">
    <citation type="submission" date="2017-09" db="EMBL/GenBank/DDBJ databases">
        <title>Contemporary evolution of a Lepidopteran species, Heliothis virescens, in response to modern agricultural practices.</title>
        <authorList>
            <person name="Fritz M.L."/>
            <person name="Deyonke A.M."/>
            <person name="Papanicolaou A."/>
            <person name="Micinski S."/>
            <person name="Westbrook J."/>
            <person name="Gould F."/>
        </authorList>
    </citation>
    <scope>NUCLEOTIDE SEQUENCE [LARGE SCALE GENOMIC DNA]</scope>
    <source>
        <strain evidence="2">HvINT-</strain>
        <tissue evidence="2">Whole body</tissue>
    </source>
</reference>
<proteinExistence type="predicted"/>
<name>A0A2A4JHB5_HELVI</name>
<feature type="compositionally biased region" description="Polar residues" evidence="1">
    <location>
        <begin position="126"/>
        <end position="135"/>
    </location>
</feature>
<sequence length="135" mass="14554">MRAGLRVNEGRSEAAAAVINIKDWREMQRPAPAPLITYTKYLRRASSRSPRANSSRPLAIAVPLRPASVIKRSHRLDSLCRAPPPAGRGARGSGGGPPRRPRSVPATVDCAVSRALRPTAPRNDKLTPTTTLVPH</sequence>
<dbReference type="AlphaFoldDB" id="A0A2A4JHB5"/>
<protein>
    <submittedName>
        <fullName evidence="2">Uncharacterized protein</fullName>
    </submittedName>
</protein>
<feature type="region of interest" description="Disordered" evidence="1">
    <location>
        <begin position="75"/>
        <end position="135"/>
    </location>
</feature>
<organism evidence="2">
    <name type="scientific">Heliothis virescens</name>
    <name type="common">Tobacco budworm moth</name>
    <dbReference type="NCBI Taxonomy" id="7102"/>
    <lineage>
        <taxon>Eukaryota</taxon>
        <taxon>Metazoa</taxon>
        <taxon>Ecdysozoa</taxon>
        <taxon>Arthropoda</taxon>
        <taxon>Hexapoda</taxon>
        <taxon>Insecta</taxon>
        <taxon>Pterygota</taxon>
        <taxon>Neoptera</taxon>
        <taxon>Endopterygota</taxon>
        <taxon>Lepidoptera</taxon>
        <taxon>Glossata</taxon>
        <taxon>Ditrysia</taxon>
        <taxon>Noctuoidea</taxon>
        <taxon>Noctuidae</taxon>
        <taxon>Heliothinae</taxon>
        <taxon>Heliothis</taxon>
    </lineage>
</organism>
<evidence type="ECO:0000256" key="1">
    <source>
        <dbReference type="SAM" id="MobiDB-lite"/>
    </source>
</evidence>
<comment type="caution">
    <text evidence="2">The sequence shown here is derived from an EMBL/GenBank/DDBJ whole genome shotgun (WGS) entry which is preliminary data.</text>
</comment>
<gene>
    <name evidence="2" type="ORF">B5V51_2553</name>
</gene>
<dbReference type="EMBL" id="NWSH01001576">
    <property type="protein sequence ID" value="PCG70820.1"/>
    <property type="molecule type" value="Genomic_DNA"/>
</dbReference>